<dbReference type="GeneID" id="17272349"/>
<dbReference type="eggNOG" id="KOG2793">
    <property type="taxonomic scope" value="Eukaryota"/>
</dbReference>
<dbReference type="InterPro" id="IPR019410">
    <property type="entry name" value="Methyltransf_16"/>
</dbReference>
<dbReference type="Gene3D" id="3.40.50.150">
    <property type="entry name" value="Vaccinia Virus protein VP39"/>
    <property type="match status" value="1"/>
</dbReference>
<dbReference type="KEGG" id="ehx:EMIHUDRAFT_114949"/>
<reference evidence="3" key="2">
    <citation type="submission" date="2024-10" db="UniProtKB">
        <authorList>
            <consortium name="EnsemblProtists"/>
        </authorList>
    </citation>
    <scope>IDENTIFICATION</scope>
</reference>
<dbReference type="Pfam" id="PF08059">
    <property type="entry name" value="SEP"/>
    <property type="match status" value="1"/>
</dbReference>
<feature type="domain" description="SEP" evidence="2">
    <location>
        <begin position="339"/>
        <end position="401"/>
    </location>
</feature>
<dbReference type="InterPro" id="IPR012989">
    <property type="entry name" value="SEP_domain"/>
</dbReference>
<organism evidence="3 4">
    <name type="scientific">Emiliania huxleyi (strain CCMP1516)</name>
    <dbReference type="NCBI Taxonomy" id="280463"/>
    <lineage>
        <taxon>Eukaryota</taxon>
        <taxon>Haptista</taxon>
        <taxon>Haptophyta</taxon>
        <taxon>Prymnesiophyceae</taxon>
        <taxon>Isochrysidales</taxon>
        <taxon>Noelaerhabdaceae</taxon>
        <taxon>Emiliania</taxon>
    </lineage>
</organism>
<protein>
    <recommendedName>
        <fullName evidence="2">SEP domain-containing protein</fullName>
    </recommendedName>
</protein>
<dbReference type="InterPro" id="IPR029063">
    <property type="entry name" value="SAM-dependent_MTases_sf"/>
</dbReference>
<dbReference type="SUPFAM" id="SSF102848">
    <property type="entry name" value="NSFL1 (p97 ATPase) cofactor p47, SEP domain"/>
    <property type="match status" value="1"/>
</dbReference>
<dbReference type="PaxDb" id="2903-EOD26803"/>
<feature type="compositionally biased region" description="Basic and acidic residues" evidence="1">
    <location>
        <begin position="392"/>
        <end position="404"/>
    </location>
</feature>
<evidence type="ECO:0000256" key="1">
    <source>
        <dbReference type="SAM" id="MobiDB-lite"/>
    </source>
</evidence>
<dbReference type="PANTHER" id="PTHR14614">
    <property type="entry name" value="HEPATOCELLULAR CARCINOMA-ASSOCIATED ANTIGEN"/>
    <property type="match status" value="1"/>
</dbReference>
<dbReference type="CDD" id="cd02440">
    <property type="entry name" value="AdoMet_MTases"/>
    <property type="match status" value="1"/>
</dbReference>
<accession>A0A0D3JTG8</accession>
<dbReference type="AlphaFoldDB" id="A0A0D3JTG8"/>
<reference evidence="4" key="1">
    <citation type="journal article" date="2013" name="Nature">
        <title>Pan genome of the phytoplankton Emiliania underpins its global distribution.</title>
        <authorList>
            <person name="Read B.A."/>
            <person name="Kegel J."/>
            <person name="Klute M.J."/>
            <person name="Kuo A."/>
            <person name="Lefebvre S.C."/>
            <person name="Maumus F."/>
            <person name="Mayer C."/>
            <person name="Miller J."/>
            <person name="Monier A."/>
            <person name="Salamov A."/>
            <person name="Young J."/>
            <person name="Aguilar M."/>
            <person name="Claverie J.M."/>
            <person name="Frickenhaus S."/>
            <person name="Gonzalez K."/>
            <person name="Herman E.K."/>
            <person name="Lin Y.C."/>
            <person name="Napier J."/>
            <person name="Ogata H."/>
            <person name="Sarno A.F."/>
            <person name="Shmutz J."/>
            <person name="Schroeder D."/>
            <person name="de Vargas C."/>
            <person name="Verret F."/>
            <person name="von Dassow P."/>
            <person name="Valentin K."/>
            <person name="Van de Peer Y."/>
            <person name="Wheeler G."/>
            <person name="Dacks J.B."/>
            <person name="Delwiche C.F."/>
            <person name="Dyhrman S.T."/>
            <person name="Glockner G."/>
            <person name="John U."/>
            <person name="Richards T."/>
            <person name="Worden A.Z."/>
            <person name="Zhang X."/>
            <person name="Grigoriev I.V."/>
            <person name="Allen A.E."/>
            <person name="Bidle K."/>
            <person name="Borodovsky M."/>
            <person name="Bowler C."/>
            <person name="Brownlee C."/>
            <person name="Cock J.M."/>
            <person name="Elias M."/>
            <person name="Gladyshev V.N."/>
            <person name="Groth M."/>
            <person name="Guda C."/>
            <person name="Hadaegh A."/>
            <person name="Iglesias-Rodriguez M.D."/>
            <person name="Jenkins J."/>
            <person name="Jones B.M."/>
            <person name="Lawson T."/>
            <person name="Leese F."/>
            <person name="Lindquist E."/>
            <person name="Lobanov A."/>
            <person name="Lomsadze A."/>
            <person name="Malik S.B."/>
            <person name="Marsh M.E."/>
            <person name="Mackinder L."/>
            <person name="Mock T."/>
            <person name="Mueller-Roeber B."/>
            <person name="Pagarete A."/>
            <person name="Parker M."/>
            <person name="Probert I."/>
            <person name="Quesneville H."/>
            <person name="Raines C."/>
            <person name="Rensing S.A."/>
            <person name="Riano-Pachon D.M."/>
            <person name="Richier S."/>
            <person name="Rokitta S."/>
            <person name="Shiraiwa Y."/>
            <person name="Soanes D.M."/>
            <person name="van der Giezen M."/>
            <person name="Wahlund T.M."/>
            <person name="Williams B."/>
            <person name="Wilson W."/>
            <person name="Wolfe G."/>
            <person name="Wurch L.L."/>
        </authorList>
    </citation>
    <scope>NUCLEOTIDE SEQUENCE</scope>
</reference>
<dbReference type="EnsemblProtists" id="EOD26803">
    <property type="protein sequence ID" value="EOD26803"/>
    <property type="gene ID" value="EMIHUDRAFT_114949"/>
</dbReference>
<dbReference type="STRING" id="2903.R1CUT0"/>
<dbReference type="SUPFAM" id="SSF53335">
    <property type="entry name" value="S-adenosyl-L-methionine-dependent methyltransferases"/>
    <property type="match status" value="1"/>
</dbReference>
<feature type="region of interest" description="Disordered" evidence="1">
    <location>
        <begin position="376"/>
        <end position="412"/>
    </location>
</feature>
<keyword evidence="4" id="KW-1185">Reference proteome</keyword>
<dbReference type="RefSeq" id="XP_005779232.1">
    <property type="nucleotide sequence ID" value="XM_005779175.1"/>
</dbReference>
<dbReference type="eggNOG" id="KOG2086">
    <property type="taxonomic scope" value="Eukaryota"/>
</dbReference>
<dbReference type="Proteomes" id="UP000013827">
    <property type="component" value="Unassembled WGS sequence"/>
</dbReference>
<evidence type="ECO:0000313" key="3">
    <source>
        <dbReference type="EnsemblProtists" id="EOD26803"/>
    </source>
</evidence>
<dbReference type="Pfam" id="PF10294">
    <property type="entry name" value="Methyltransf_16"/>
    <property type="match status" value="1"/>
</dbReference>
<dbReference type="PROSITE" id="PS51399">
    <property type="entry name" value="SEP"/>
    <property type="match status" value="1"/>
</dbReference>
<evidence type="ECO:0000259" key="2">
    <source>
        <dbReference type="PROSITE" id="PS51399"/>
    </source>
</evidence>
<dbReference type="InterPro" id="IPR036241">
    <property type="entry name" value="NSFL1C_SEP_dom_sf"/>
</dbReference>
<dbReference type="Gene3D" id="3.30.420.210">
    <property type="entry name" value="SEP domain"/>
    <property type="match status" value="1"/>
</dbReference>
<dbReference type="HOGENOM" id="CLU_668056_0_0_1"/>
<dbReference type="SMART" id="SM00553">
    <property type="entry name" value="SEP"/>
    <property type="match status" value="1"/>
</dbReference>
<evidence type="ECO:0000313" key="4">
    <source>
        <dbReference type="Proteomes" id="UP000013827"/>
    </source>
</evidence>
<proteinExistence type="predicted"/>
<sequence>MPPSTLQDDPLPALKRRVDALFTSAAGRVGPSRDDLAQFVDRLHACATALLRERFPAEPGGAPKRPCVQPRESVVCSGSWESRRASVQQLEAELGEGGVYETVTVRLSTQEEEEGGAASAAPPAPLVVRQFREYFFSSGCRIWDASVALARQLQREGAAGGLAGLAVVELGSGVGLPGLAAARFAARVLLTDAEDALLPNLRANAAAVGAAGTVEVAQLNWSTAPRELRERHGGAFDLLLASDLVYSSGCVEGLLGTAAALLRPGGRLRMCYPHGRHGQQAFLEALEGAGWAFAPPARLPPALLEGCAHQGSEEEARAHAFYLLDATRLPGADVAEGEHVEAKVALYRNGFTVNSGPLRALDDPANASFLQDMARGAAPRELGPRGQVSVEMVDKRGEDYDEPGHPSGSAQR</sequence>
<name>A0A0D3JTG8_EMIH1</name>